<reference evidence="1 2" key="1">
    <citation type="submission" date="2020-08" db="EMBL/GenBank/DDBJ databases">
        <title>Acidobacteriota in marine sediments use diverse sulfur dissimilation pathways.</title>
        <authorList>
            <person name="Wasmund K."/>
        </authorList>
    </citation>
    <scope>NUCLEOTIDE SEQUENCE [LARGE SCALE GENOMIC DNA]</scope>
    <source>
        <strain evidence="1">MAG AM3-A</strain>
    </source>
</reference>
<name>A0A8J6Y6E4_9BACT</name>
<dbReference type="Proteomes" id="UP000598633">
    <property type="component" value="Unassembled WGS sequence"/>
</dbReference>
<organism evidence="1 2">
    <name type="scientific">Candidatus Sulfomarinibacter kjeldsenii</name>
    <dbReference type="NCBI Taxonomy" id="2885994"/>
    <lineage>
        <taxon>Bacteria</taxon>
        <taxon>Pseudomonadati</taxon>
        <taxon>Acidobacteriota</taxon>
        <taxon>Thermoanaerobaculia</taxon>
        <taxon>Thermoanaerobaculales</taxon>
        <taxon>Candidatus Sulfomarinibacteraceae</taxon>
        <taxon>Candidatus Sulfomarinibacter</taxon>
    </lineage>
</organism>
<proteinExistence type="predicted"/>
<accession>A0A8J6Y6E4</accession>
<comment type="caution">
    <text evidence="1">The sequence shown here is derived from an EMBL/GenBank/DDBJ whole genome shotgun (WGS) entry which is preliminary data.</text>
</comment>
<sequence length="109" mass="12107">MDGIEVGSLVILHCGNPREKMWGLLVRLDGVGVVVRGLDLDSVEDWLRQEKVGGERMIGPTTFFLPMNRVLRIDLDESTTVIDSYGDRYRTACGREVRDALIDDGGIDA</sequence>
<evidence type="ECO:0000313" key="2">
    <source>
        <dbReference type="Proteomes" id="UP000598633"/>
    </source>
</evidence>
<evidence type="ECO:0000313" key="1">
    <source>
        <dbReference type="EMBL" id="MBD3871108.1"/>
    </source>
</evidence>
<dbReference type="AlphaFoldDB" id="A0A8J6Y6E4"/>
<gene>
    <name evidence="1" type="ORF">IFJ97_07110</name>
</gene>
<protein>
    <submittedName>
        <fullName evidence="1">Uncharacterized protein</fullName>
    </submittedName>
</protein>
<dbReference type="EMBL" id="JACXWA010000117">
    <property type="protein sequence ID" value="MBD3871108.1"/>
    <property type="molecule type" value="Genomic_DNA"/>
</dbReference>